<keyword evidence="2" id="KW-0223">Dioxygenase</keyword>
<sequence>MQVKGFGAGYLVDDVAATTRFYADVVGLPVTVELDWFASVNAGAPGYEISFVQRGHETVPPAYRAQEAAGLMFGLIVEDARAEAKRLEEAGVELVTPVVDEVYGQRHFYVADPNGVLLDVIELIPVDPDWAAANLPAADVPVS</sequence>
<evidence type="ECO:0000259" key="1">
    <source>
        <dbReference type="PROSITE" id="PS51819"/>
    </source>
</evidence>
<dbReference type="PROSITE" id="PS51819">
    <property type="entry name" value="VOC"/>
    <property type="match status" value="1"/>
</dbReference>
<dbReference type="InterPro" id="IPR029068">
    <property type="entry name" value="Glyas_Bleomycin-R_OHBP_Dase"/>
</dbReference>
<dbReference type="AlphaFoldDB" id="A0A1H4ZIY6"/>
<organism evidence="2 3">
    <name type="scientific">Amycolatopsis tolypomycina</name>
    <dbReference type="NCBI Taxonomy" id="208445"/>
    <lineage>
        <taxon>Bacteria</taxon>
        <taxon>Bacillati</taxon>
        <taxon>Actinomycetota</taxon>
        <taxon>Actinomycetes</taxon>
        <taxon>Pseudonocardiales</taxon>
        <taxon>Pseudonocardiaceae</taxon>
        <taxon>Amycolatopsis</taxon>
    </lineage>
</organism>
<dbReference type="EMBL" id="FNSO01000004">
    <property type="protein sequence ID" value="SED29805.1"/>
    <property type="molecule type" value="Genomic_DNA"/>
</dbReference>
<reference evidence="3" key="1">
    <citation type="submission" date="2016-10" db="EMBL/GenBank/DDBJ databases">
        <authorList>
            <person name="Varghese N."/>
            <person name="Submissions S."/>
        </authorList>
    </citation>
    <scope>NUCLEOTIDE SEQUENCE [LARGE SCALE GENOMIC DNA]</scope>
    <source>
        <strain evidence="3">DSM 44544</strain>
    </source>
</reference>
<gene>
    <name evidence="2" type="ORF">SAMN04489727_7300</name>
</gene>
<dbReference type="Gene3D" id="3.30.720.120">
    <property type="match status" value="1"/>
</dbReference>
<evidence type="ECO:0000313" key="2">
    <source>
        <dbReference type="EMBL" id="SED29805.1"/>
    </source>
</evidence>
<dbReference type="InterPro" id="IPR037523">
    <property type="entry name" value="VOC_core"/>
</dbReference>
<proteinExistence type="predicted"/>
<dbReference type="Pfam" id="PF00903">
    <property type="entry name" value="Glyoxalase"/>
    <property type="match status" value="1"/>
</dbReference>
<dbReference type="GO" id="GO:0051213">
    <property type="term" value="F:dioxygenase activity"/>
    <property type="evidence" value="ECO:0007669"/>
    <property type="project" value="UniProtKB-KW"/>
</dbReference>
<dbReference type="InterPro" id="IPR004360">
    <property type="entry name" value="Glyas_Fos-R_dOase_dom"/>
</dbReference>
<feature type="domain" description="VOC" evidence="1">
    <location>
        <begin position="2"/>
        <end position="123"/>
    </location>
</feature>
<keyword evidence="3" id="KW-1185">Reference proteome</keyword>
<dbReference type="RefSeq" id="WP_091316090.1">
    <property type="nucleotide sequence ID" value="NZ_FNSO01000004.1"/>
</dbReference>
<accession>A0A1H4ZIY6</accession>
<dbReference type="OrthoDB" id="9798201at2"/>
<protein>
    <submittedName>
        <fullName evidence="2">Predicted dioxygenase of extradiol dioxygenase family</fullName>
    </submittedName>
</protein>
<dbReference type="Gene3D" id="3.30.720.110">
    <property type="match status" value="1"/>
</dbReference>
<dbReference type="SUPFAM" id="SSF54593">
    <property type="entry name" value="Glyoxalase/Bleomycin resistance protein/Dihydroxybiphenyl dioxygenase"/>
    <property type="match status" value="1"/>
</dbReference>
<keyword evidence="2" id="KW-0560">Oxidoreductase</keyword>
<evidence type="ECO:0000313" key="3">
    <source>
        <dbReference type="Proteomes" id="UP000199622"/>
    </source>
</evidence>
<dbReference type="STRING" id="208445.SAMN04489727_7300"/>
<dbReference type="Proteomes" id="UP000199622">
    <property type="component" value="Unassembled WGS sequence"/>
</dbReference>
<name>A0A1H4ZIY6_9PSEU</name>